<dbReference type="Proteomes" id="UP000198876">
    <property type="component" value="Unassembled WGS sequence"/>
</dbReference>
<gene>
    <name evidence="1" type="ORF">SAMN04488063_1208</name>
</gene>
<evidence type="ECO:0000313" key="2">
    <source>
        <dbReference type="Proteomes" id="UP000198876"/>
    </source>
</evidence>
<evidence type="ECO:0000313" key="1">
    <source>
        <dbReference type="EMBL" id="SFG03486.1"/>
    </source>
</evidence>
<dbReference type="EMBL" id="FOOQ01000001">
    <property type="protein sequence ID" value="SFG03486.1"/>
    <property type="molecule type" value="Genomic_DNA"/>
</dbReference>
<proteinExistence type="predicted"/>
<keyword evidence="2" id="KW-1185">Reference proteome</keyword>
<dbReference type="OrthoDB" id="338670at2157"/>
<organism evidence="1 2">
    <name type="scientific">Halopelagius inordinatus</name>
    <dbReference type="NCBI Taxonomy" id="553467"/>
    <lineage>
        <taxon>Archaea</taxon>
        <taxon>Methanobacteriati</taxon>
        <taxon>Methanobacteriota</taxon>
        <taxon>Stenosarchaea group</taxon>
        <taxon>Halobacteria</taxon>
        <taxon>Halobacteriales</taxon>
        <taxon>Haloferacaceae</taxon>
    </lineage>
</organism>
<dbReference type="STRING" id="553467.SAMN04488063_1208"/>
<sequence>MSFQWVSYFECATCGELARADAVEYDSLGYSVCPLCGERGGPLASAEVDTDSVEAVE</sequence>
<dbReference type="RefSeq" id="WP_177213285.1">
    <property type="nucleotide sequence ID" value="NZ_FOOQ01000001.1"/>
</dbReference>
<protein>
    <recommendedName>
        <fullName evidence="3">Small CPxCG-related zinc finger protein</fullName>
    </recommendedName>
</protein>
<dbReference type="AlphaFoldDB" id="A0A1I2NPW0"/>
<name>A0A1I2NPW0_9EURY</name>
<reference evidence="2" key="1">
    <citation type="submission" date="2016-10" db="EMBL/GenBank/DDBJ databases">
        <authorList>
            <person name="Varghese N."/>
            <person name="Submissions S."/>
        </authorList>
    </citation>
    <scope>NUCLEOTIDE SEQUENCE [LARGE SCALE GENOMIC DNA]</scope>
    <source>
        <strain evidence="2">CGMCC 1.7739</strain>
    </source>
</reference>
<evidence type="ECO:0008006" key="3">
    <source>
        <dbReference type="Google" id="ProtNLM"/>
    </source>
</evidence>
<accession>A0A1I2NPW0</accession>